<sequence length="54" mass="6121">MKPGGFGDVPIGCVRRICSNCKIKKIDFLFVWHEMYTKQIWIGKSGSYGLIPSD</sequence>
<reference evidence="1" key="1">
    <citation type="submission" date="2022-08" db="EMBL/GenBank/DDBJ databases">
        <authorList>
            <person name="Gutierrez-Valencia J."/>
        </authorList>
    </citation>
    <scope>NUCLEOTIDE SEQUENCE</scope>
</reference>
<protein>
    <submittedName>
        <fullName evidence="1">Uncharacterized protein</fullName>
    </submittedName>
</protein>
<dbReference type="EMBL" id="CAMGYJ010000006">
    <property type="protein sequence ID" value="CAI0430925.1"/>
    <property type="molecule type" value="Genomic_DNA"/>
</dbReference>
<gene>
    <name evidence="1" type="ORF">LITE_LOCUS22827</name>
</gene>
<organism evidence="1 2">
    <name type="scientific">Linum tenue</name>
    <dbReference type="NCBI Taxonomy" id="586396"/>
    <lineage>
        <taxon>Eukaryota</taxon>
        <taxon>Viridiplantae</taxon>
        <taxon>Streptophyta</taxon>
        <taxon>Embryophyta</taxon>
        <taxon>Tracheophyta</taxon>
        <taxon>Spermatophyta</taxon>
        <taxon>Magnoliopsida</taxon>
        <taxon>eudicotyledons</taxon>
        <taxon>Gunneridae</taxon>
        <taxon>Pentapetalae</taxon>
        <taxon>rosids</taxon>
        <taxon>fabids</taxon>
        <taxon>Malpighiales</taxon>
        <taxon>Linaceae</taxon>
        <taxon>Linum</taxon>
    </lineage>
</organism>
<evidence type="ECO:0000313" key="2">
    <source>
        <dbReference type="Proteomes" id="UP001154282"/>
    </source>
</evidence>
<keyword evidence="2" id="KW-1185">Reference proteome</keyword>
<evidence type="ECO:0000313" key="1">
    <source>
        <dbReference type="EMBL" id="CAI0430925.1"/>
    </source>
</evidence>
<accession>A0AAV0L8T1</accession>
<dbReference type="AlphaFoldDB" id="A0AAV0L8T1"/>
<dbReference type="Proteomes" id="UP001154282">
    <property type="component" value="Unassembled WGS sequence"/>
</dbReference>
<comment type="caution">
    <text evidence="1">The sequence shown here is derived from an EMBL/GenBank/DDBJ whole genome shotgun (WGS) entry which is preliminary data.</text>
</comment>
<proteinExistence type="predicted"/>
<name>A0AAV0L8T1_9ROSI</name>